<feature type="transmembrane region" description="Helical" evidence="1">
    <location>
        <begin position="259"/>
        <end position="280"/>
    </location>
</feature>
<protein>
    <recommendedName>
        <fullName evidence="2">Acyltransferase 3 domain-containing protein</fullName>
    </recommendedName>
</protein>
<feature type="transmembrane region" description="Helical" evidence="1">
    <location>
        <begin position="292"/>
        <end position="311"/>
    </location>
</feature>
<comment type="caution">
    <text evidence="3">The sequence shown here is derived from an EMBL/GenBank/DDBJ whole genome shotgun (WGS) entry which is preliminary data.</text>
</comment>
<feature type="transmembrane region" description="Helical" evidence="1">
    <location>
        <begin position="9"/>
        <end position="28"/>
    </location>
</feature>
<name>A0ABR4UFZ8_9FLAO</name>
<dbReference type="RefSeq" id="WP_034750239.1">
    <property type="nucleotide sequence ID" value="NZ_JPRI01000012.1"/>
</dbReference>
<keyword evidence="1" id="KW-0812">Transmembrane</keyword>
<evidence type="ECO:0000313" key="4">
    <source>
        <dbReference type="Proteomes" id="UP000028719"/>
    </source>
</evidence>
<proteinExistence type="predicted"/>
<dbReference type="InterPro" id="IPR050879">
    <property type="entry name" value="Acyltransferase_3"/>
</dbReference>
<keyword evidence="1" id="KW-1133">Transmembrane helix</keyword>
<dbReference type="PANTHER" id="PTHR23028:SF53">
    <property type="entry name" value="ACYL_TRANSF_3 DOMAIN-CONTAINING PROTEIN"/>
    <property type="match status" value="1"/>
</dbReference>
<feature type="transmembrane region" description="Helical" evidence="1">
    <location>
        <begin position="323"/>
        <end position="343"/>
    </location>
</feature>
<dbReference type="InterPro" id="IPR002656">
    <property type="entry name" value="Acyl_transf_3_dom"/>
</dbReference>
<reference evidence="3 4" key="1">
    <citation type="submission" date="2014-07" db="EMBL/GenBank/DDBJ databases">
        <title>Genome of Chryseobacterium vrystaatense LMG 22846.</title>
        <authorList>
            <person name="Pipes S.E."/>
            <person name="Stropko S.J."/>
            <person name="Newman J.D."/>
        </authorList>
    </citation>
    <scope>NUCLEOTIDE SEQUENCE [LARGE SCALE GENOMIC DNA]</scope>
    <source>
        <strain evidence="3 4">LMG 22846</strain>
    </source>
</reference>
<evidence type="ECO:0000313" key="3">
    <source>
        <dbReference type="EMBL" id="KFF23338.1"/>
    </source>
</evidence>
<sequence length="357" mass="42009">MKRIFGYDVIRGIAILLVMIGHVLGYVYSGTKSFFYSFFSGFFGVELFFILSGVLIGKLLINVFNSDNIKKELKKFLIRRWLRTLPLYFVMLVVYAVGNYFLDPVKNGDFSVWKYLFFIQNFFQHQSTFFGVSWSLSIEEWFYVLFPAILFMIKKMNPEISGKKLFGIGIFVFIFYFSLMRLLAFPEYDFTFYEGIRKIAFFRLDSIAYGILAAYGFEYFKNEIFSKKYVLLIAGISILSFNQYMVFKGQFIDMQYFNTTYFSVLGIGIAILFPFFQGYVSDNPLIIKSVTFISKISYSLYLTHWLVYRILEISYFNFIPGSLKFIIFFILSFITAAISYQLIEKPIMEYRNRIASN</sequence>
<feature type="transmembrane region" description="Helical" evidence="1">
    <location>
        <begin position="165"/>
        <end position="184"/>
    </location>
</feature>
<evidence type="ECO:0000259" key="2">
    <source>
        <dbReference type="Pfam" id="PF01757"/>
    </source>
</evidence>
<keyword evidence="4" id="KW-1185">Reference proteome</keyword>
<gene>
    <name evidence="3" type="ORF">IW16_23950</name>
</gene>
<feature type="transmembrane region" description="Helical" evidence="1">
    <location>
        <begin position="81"/>
        <end position="102"/>
    </location>
</feature>
<feature type="domain" description="Acyltransferase 3" evidence="2">
    <location>
        <begin position="6"/>
        <end position="338"/>
    </location>
</feature>
<evidence type="ECO:0000256" key="1">
    <source>
        <dbReference type="SAM" id="Phobius"/>
    </source>
</evidence>
<keyword evidence="1" id="KW-0472">Membrane</keyword>
<dbReference type="PANTHER" id="PTHR23028">
    <property type="entry name" value="ACETYLTRANSFERASE"/>
    <property type="match status" value="1"/>
</dbReference>
<feature type="transmembrane region" description="Helical" evidence="1">
    <location>
        <begin position="132"/>
        <end position="153"/>
    </location>
</feature>
<feature type="transmembrane region" description="Helical" evidence="1">
    <location>
        <begin position="196"/>
        <end position="217"/>
    </location>
</feature>
<feature type="transmembrane region" description="Helical" evidence="1">
    <location>
        <begin position="229"/>
        <end position="247"/>
    </location>
</feature>
<accession>A0ABR4UFZ8</accession>
<dbReference type="EMBL" id="JPRI01000012">
    <property type="protein sequence ID" value="KFF23338.1"/>
    <property type="molecule type" value="Genomic_DNA"/>
</dbReference>
<organism evidence="3 4">
    <name type="scientific">Chryseobacterium vrystaatense</name>
    <dbReference type="NCBI Taxonomy" id="307480"/>
    <lineage>
        <taxon>Bacteria</taxon>
        <taxon>Pseudomonadati</taxon>
        <taxon>Bacteroidota</taxon>
        <taxon>Flavobacteriia</taxon>
        <taxon>Flavobacteriales</taxon>
        <taxon>Weeksellaceae</taxon>
        <taxon>Chryseobacterium group</taxon>
        <taxon>Chryseobacterium</taxon>
    </lineage>
</organism>
<feature type="transmembrane region" description="Helical" evidence="1">
    <location>
        <begin position="34"/>
        <end position="61"/>
    </location>
</feature>
<dbReference type="Pfam" id="PF01757">
    <property type="entry name" value="Acyl_transf_3"/>
    <property type="match status" value="1"/>
</dbReference>
<dbReference type="Proteomes" id="UP000028719">
    <property type="component" value="Unassembled WGS sequence"/>
</dbReference>